<evidence type="ECO:0000313" key="2">
    <source>
        <dbReference type="EMBL" id="SVC54379.1"/>
    </source>
</evidence>
<name>A0A382MZR9_9ZZZZ</name>
<organism evidence="2">
    <name type="scientific">marine metagenome</name>
    <dbReference type="NCBI Taxonomy" id="408172"/>
    <lineage>
        <taxon>unclassified sequences</taxon>
        <taxon>metagenomes</taxon>
        <taxon>ecological metagenomes</taxon>
    </lineage>
</organism>
<reference evidence="2" key="1">
    <citation type="submission" date="2018-05" db="EMBL/GenBank/DDBJ databases">
        <authorList>
            <person name="Lanie J.A."/>
            <person name="Ng W.-L."/>
            <person name="Kazmierczak K.M."/>
            <person name="Andrzejewski T.M."/>
            <person name="Davidsen T.M."/>
            <person name="Wayne K.J."/>
            <person name="Tettelin H."/>
            <person name="Glass J.I."/>
            <person name="Rusch D."/>
            <person name="Podicherti R."/>
            <person name="Tsui H.-C.T."/>
            <person name="Winkler M.E."/>
        </authorList>
    </citation>
    <scope>NUCLEOTIDE SEQUENCE</scope>
</reference>
<protein>
    <submittedName>
        <fullName evidence="2">Uncharacterized protein</fullName>
    </submittedName>
</protein>
<proteinExistence type="predicted"/>
<accession>A0A382MZR9</accession>
<feature type="region of interest" description="Disordered" evidence="1">
    <location>
        <begin position="220"/>
        <end position="241"/>
    </location>
</feature>
<feature type="non-terminal residue" evidence="2">
    <location>
        <position position="1"/>
    </location>
</feature>
<sequence>GWFDGGFCRASNSDAGVYYATIGETPNREFIVQYEDQGAWYPSVYQCPGVAAANALTWQIQLHEATGGVEILFEDVEGGYSSDNEWMTVGIQGTPESALEGLEYSYRQVPDVPAETAVAFSGPQPPVNDLRLTGSMIPDPVSLADQNVFGAKVTNKGVNCDRSSDSECMTPETDIDVTASVFSIQETVSTYDFDGGDGGGFTSGSYQGLNKWTTNRNDGVGNYNDGDDGTNDGSDGAWSSGRKSTAAGGMFSDTEKIHYDGTNILIAERLKGEILLLDLSTNPETVSTIIGPDTTNLMNVMDVTSDADHIYTLARSSNLYVATTKVCKWAKAGYSLVGCNSSSVQYGVALTIYGDEIFALQGGQTTTASRKAVIL</sequence>
<gene>
    <name evidence="2" type="ORF">METZ01_LOCUS307233</name>
</gene>
<dbReference type="EMBL" id="UINC01097018">
    <property type="protein sequence ID" value="SVC54379.1"/>
    <property type="molecule type" value="Genomic_DNA"/>
</dbReference>
<feature type="non-terminal residue" evidence="2">
    <location>
        <position position="375"/>
    </location>
</feature>
<evidence type="ECO:0000256" key="1">
    <source>
        <dbReference type="SAM" id="MobiDB-lite"/>
    </source>
</evidence>
<dbReference type="AlphaFoldDB" id="A0A382MZR9"/>